<sequence>MFEKVRNFLVRPKQNCEGGGARREVPRMEEKGFLGLFCRGDRGSIRRFSGEMILLEVINVKSD</sequence>
<dbReference type="EMBL" id="MHWB01000010">
    <property type="protein sequence ID" value="OHB01754.1"/>
    <property type="molecule type" value="Genomic_DNA"/>
</dbReference>
<protein>
    <submittedName>
        <fullName evidence="1">Uncharacterized protein</fullName>
    </submittedName>
</protein>
<evidence type="ECO:0000313" key="2">
    <source>
        <dbReference type="Proteomes" id="UP000177707"/>
    </source>
</evidence>
<comment type="caution">
    <text evidence="1">The sequence shown here is derived from an EMBL/GenBank/DDBJ whole genome shotgun (WGS) entry which is preliminary data.</text>
</comment>
<proteinExistence type="predicted"/>
<dbReference type="AlphaFoldDB" id="A0A1G2TWY7"/>
<name>A0A1G2TWY7_9BACT</name>
<dbReference type="STRING" id="1802758.A3A96_04315"/>
<organism evidence="1 2">
    <name type="scientific">Candidatus Zambryskibacteria bacterium RIFCSPLOWO2_01_FULL_39_39</name>
    <dbReference type="NCBI Taxonomy" id="1802758"/>
    <lineage>
        <taxon>Bacteria</taxon>
        <taxon>Candidatus Zambryskiibacteriota</taxon>
    </lineage>
</organism>
<reference evidence="1 2" key="1">
    <citation type="journal article" date="2016" name="Nat. Commun.">
        <title>Thousands of microbial genomes shed light on interconnected biogeochemical processes in an aquifer system.</title>
        <authorList>
            <person name="Anantharaman K."/>
            <person name="Brown C.T."/>
            <person name="Hug L.A."/>
            <person name="Sharon I."/>
            <person name="Castelle C.J."/>
            <person name="Probst A.J."/>
            <person name="Thomas B.C."/>
            <person name="Singh A."/>
            <person name="Wilkins M.J."/>
            <person name="Karaoz U."/>
            <person name="Brodie E.L."/>
            <person name="Williams K.H."/>
            <person name="Hubbard S.S."/>
            <person name="Banfield J.F."/>
        </authorList>
    </citation>
    <scope>NUCLEOTIDE SEQUENCE [LARGE SCALE GENOMIC DNA]</scope>
</reference>
<evidence type="ECO:0000313" key="1">
    <source>
        <dbReference type="EMBL" id="OHB01754.1"/>
    </source>
</evidence>
<gene>
    <name evidence="1" type="ORF">A3A96_04315</name>
</gene>
<accession>A0A1G2TWY7</accession>
<dbReference type="Proteomes" id="UP000177707">
    <property type="component" value="Unassembled WGS sequence"/>
</dbReference>